<dbReference type="AlphaFoldDB" id="A0A1Z1F7V3"/>
<reference evidence="2 3" key="1">
    <citation type="submission" date="2017-01" db="EMBL/GenBank/DDBJ databases">
        <title>Complete genome sequence of esterase-producing bacterium Croceicoccus marinus E4A9.</title>
        <authorList>
            <person name="Wu Y.-H."/>
            <person name="Cheng H."/>
            <person name="Xu L."/>
            <person name="Huo Y.-Y."/>
            <person name="Wang C.-S."/>
            <person name="Xu X.-W."/>
        </authorList>
    </citation>
    <scope>NUCLEOTIDE SEQUENCE [LARGE SCALE GENOMIC DNA]</scope>
    <source>
        <strain evidence="2 3">E4A9</strain>
    </source>
</reference>
<evidence type="ECO:0000256" key="1">
    <source>
        <dbReference type="SAM" id="MobiDB-lite"/>
    </source>
</evidence>
<accession>A0A1Z1F7V3</accession>
<sequence length="62" mass="6171">MGRPFGAGQPNGSPVIFICDTAAEEVARIIIVGALAPAIFRDPANSAPGGDRPRAISGAGVP</sequence>
<dbReference type="Proteomes" id="UP000195807">
    <property type="component" value="Chromosome"/>
</dbReference>
<dbReference type="KEGG" id="cman:A9D14_00240"/>
<organism evidence="2 3">
    <name type="scientific">Croceicoccus marinus</name>
    <dbReference type="NCBI Taxonomy" id="450378"/>
    <lineage>
        <taxon>Bacteria</taxon>
        <taxon>Pseudomonadati</taxon>
        <taxon>Pseudomonadota</taxon>
        <taxon>Alphaproteobacteria</taxon>
        <taxon>Sphingomonadales</taxon>
        <taxon>Erythrobacteraceae</taxon>
        <taxon>Croceicoccus</taxon>
    </lineage>
</organism>
<keyword evidence="3" id="KW-1185">Reference proteome</keyword>
<name>A0A1Z1F7V3_9SPHN</name>
<evidence type="ECO:0000313" key="2">
    <source>
        <dbReference type="EMBL" id="ARU14881.1"/>
    </source>
</evidence>
<feature type="region of interest" description="Disordered" evidence="1">
    <location>
        <begin position="41"/>
        <end position="62"/>
    </location>
</feature>
<protein>
    <submittedName>
        <fullName evidence="2">Uncharacterized protein</fullName>
    </submittedName>
</protein>
<gene>
    <name evidence="2" type="ORF">A9D14_00240</name>
</gene>
<evidence type="ECO:0000313" key="3">
    <source>
        <dbReference type="Proteomes" id="UP000195807"/>
    </source>
</evidence>
<dbReference type="EMBL" id="CP019602">
    <property type="protein sequence ID" value="ARU14881.1"/>
    <property type="molecule type" value="Genomic_DNA"/>
</dbReference>
<proteinExistence type="predicted"/>